<dbReference type="SUPFAM" id="SSF54593">
    <property type="entry name" value="Glyoxalase/Bleomycin resistance protein/Dihydroxybiphenyl dioxygenase"/>
    <property type="match status" value="1"/>
</dbReference>
<keyword evidence="2" id="KW-1185">Reference proteome</keyword>
<gene>
    <name evidence="1" type="ORF">GCM10009747_32920</name>
</gene>
<sequence length="164" mass="17234">MAYRMDIAFVAGFGPIGGADASSSEFWGGAFGIPFSEDSGYFHTERLPGVNAFAIWPLSQAAEATFGTAEWPAGRPVPQAWIEFDVASPQAVAEAVDELRAGGHEILVGAHEEPWGQTTSRLMSPEGLLVGVSYTPWMHEVRPAGDAVVGYDPELDGAAGLGPA</sequence>
<reference evidence="2" key="1">
    <citation type="journal article" date="2019" name="Int. J. Syst. Evol. Microbiol.">
        <title>The Global Catalogue of Microorganisms (GCM) 10K type strain sequencing project: providing services to taxonomists for standard genome sequencing and annotation.</title>
        <authorList>
            <consortium name="The Broad Institute Genomics Platform"/>
            <consortium name="The Broad Institute Genome Sequencing Center for Infectious Disease"/>
            <person name="Wu L."/>
            <person name="Ma J."/>
        </authorList>
    </citation>
    <scope>NUCLEOTIDE SEQUENCE [LARGE SCALE GENOMIC DNA]</scope>
    <source>
        <strain evidence="2">JCM 14319</strain>
    </source>
</reference>
<comment type="caution">
    <text evidence="1">The sequence shown here is derived from an EMBL/GenBank/DDBJ whole genome shotgun (WGS) entry which is preliminary data.</text>
</comment>
<organism evidence="1 2">
    <name type="scientific">Agromyces humatus</name>
    <dbReference type="NCBI Taxonomy" id="279573"/>
    <lineage>
        <taxon>Bacteria</taxon>
        <taxon>Bacillati</taxon>
        <taxon>Actinomycetota</taxon>
        <taxon>Actinomycetes</taxon>
        <taxon>Micrococcales</taxon>
        <taxon>Microbacteriaceae</taxon>
        <taxon>Agromyces</taxon>
    </lineage>
</organism>
<evidence type="ECO:0000313" key="1">
    <source>
        <dbReference type="EMBL" id="GAA1769188.1"/>
    </source>
</evidence>
<protein>
    <submittedName>
        <fullName evidence="1">Glyoxalase/bleomycin resistance/dioxygenase family protein</fullName>
    </submittedName>
</protein>
<accession>A0ABP4X351</accession>
<dbReference type="Proteomes" id="UP001500506">
    <property type="component" value="Unassembled WGS sequence"/>
</dbReference>
<dbReference type="Gene3D" id="3.10.180.10">
    <property type="entry name" value="2,3-Dihydroxybiphenyl 1,2-Dioxygenase, domain 1"/>
    <property type="match status" value="1"/>
</dbReference>
<dbReference type="InterPro" id="IPR029068">
    <property type="entry name" value="Glyas_Bleomycin-R_OHBP_Dase"/>
</dbReference>
<name>A0ABP4X351_9MICO</name>
<evidence type="ECO:0000313" key="2">
    <source>
        <dbReference type="Proteomes" id="UP001500506"/>
    </source>
</evidence>
<proteinExistence type="predicted"/>
<dbReference type="EMBL" id="BAAANH010000007">
    <property type="protein sequence ID" value="GAA1769188.1"/>
    <property type="molecule type" value="Genomic_DNA"/>
</dbReference>